<evidence type="ECO:0000313" key="1">
    <source>
        <dbReference type="EMBL" id="KAJ8616521.1"/>
    </source>
</evidence>
<keyword evidence="2" id="KW-1185">Reference proteome</keyword>
<proteinExistence type="predicted"/>
<comment type="caution">
    <text evidence="1">The sequence shown here is derived from an EMBL/GenBank/DDBJ whole genome shotgun (WGS) entry which is preliminary data.</text>
</comment>
<reference evidence="1 2" key="1">
    <citation type="journal article" date="2022" name="Hortic Res">
        <title>A haplotype resolved chromosomal level avocado genome allows analysis of novel avocado genes.</title>
        <authorList>
            <person name="Nath O."/>
            <person name="Fletcher S.J."/>
            <person name="Hayward A."/>
            <person name="Shaw L.M."/>
            <person name="Masouleh A.K."/>
            <person name="Furtado A."/>
            <person name="Henry R.J."/>
            <person name="Mitter N."/>
        </authorList>
    </citation>
    <scope>NUCLEOTIDE SEQUENCE [LARGE SCALE GENOMIC DNA]</scope>
    <source>
        <strain evidence="2">cv. Hass</strain>
    </source>
</reference>
<name>A0ACC2K664_PERAE</name>
<dbReference type="EMBL" id="CM056820">
    <property type="protein sequence ID" value="KAJ8616521.1"/>
    <property type="molecule type" value="Genomic_DNA"/>
</dbReference>
<evidence type="ECO:0000313" key="2">
    <source>
        <dbReference type="Proteomes" id="UP001234297"/>
    </source>
</evidence>
<accession>A0ACC2K664</accession>
<gene>
    <name evidence="1" type="ORF">MRB53_035893</name>
</gene>
<dbReference type="Proteomes" id="UP001234297">
    <property type="component" value="Chromosome 12"/>
</dbReference>
<sequence>MYAERSFAGKDGDLEAIGENSSNLEASATVVEMLVDKMKLNVPNTESGPPVVINVKGGDDGGLDNGEELGCGCKDGLGTVHRHCAEVWFRLKGNRRCEICSQAAKNIRGVGDNIFMESSETRTMETTGGSRRGVDAGGFSQSAILSWCVWSWLSSFRGIYANIIFEDEHAHHNAFAAADSWFKLCCWIVISLRMLAHLIQRSSFLF</sequence>
<protein>
    <submittedName>
        <fullName evidence="1">Uncharacterized protein</fullName>
    </submittedName>
</protein>
<organism evidence="1 2">
    <name type="scientific">Persea americana</name>
    <name type="common">Avocado</name>
    <dbReference type="NCBI Taxonomy" id="3435"/>
    <lineage>
        <taxon>Eukaryota</taxon>
        <taxon>Viridiplantae</taxon>
        <taxon>Streptophyta</taxon>
        <taxon>Embryophyta</taxon>
        <taxon>Tracheophyta</taxon>
        <taxon>Spermatophyta</taxon>
        <taxon>Magnoliopsida</taxon>
        <taxon>Magnoliidae</taxon>
        <taxon>Laurales</taxon>
        <taxon>Lauraceae</taxon>
        <taxon>Persea</taxon>
    </lineage>
</organism>